<dbReference type="SMART" id="SM00449">
    <property type="entry name" value="SPRY"/>
    <property type="match status" value="1"/>
</dbReference>
<dbReference type="FunFam" id="2.60.120.920:FF:000004">
    <property type="entry name" value="Butyrophilin subfamily 1 member A1"/>
    <property type="match status" value="1"/>
</dbReference>
<keyword evidence="3" id="KW-0472">Membrane</keyword>
<proteinExistence type="predicted"/>
<feature type="compositionally biased region" description="Basic and acidic residues" evidence="2">
    <location>
        <begin position="566"/>
        <end position="580"/>
    </location>
</feature>
<evidence type="ECO:0000256" key="1">
    <source>
        <dbReference type="SAM" id="Coils"/>
    </source>
</evidence>
<evidence type="ECO:0000313" key="5">
    <source>
        <dbReference type="EMBL" id="KAG5214640.1"/>
    </source>
</evidence>
<dbReference type="InterPro" id="IPR013320">
    <property type="entry name" value="ConA-like_dom_sf"/>
</dbReference>
<dbReference type="Proteomes" id="UP000664991">
    <property type="component" value="Unassembled WGS sequence"/>
</dbReference>
<feature type="transmembrane region" description="Helical" evidence="3">
    <location>
        <begin position="282"/>
        <end position="301"/>
    </location>
</feature>
<sequence length="686" mass="76585">MEDAASPGGTQGVTENQGVLSAAGRGGALVELTPNPGGLALVSPYRTHRAGDPLDLVALAEQVQKANEFIRANATNKLTVIAEQIEHLQEQARKVLEDARRDADLHHVACNMVKKPGNIYYLYKRESGQQYFSIISPEEWGTSRPHDFLGAYKLQHDLSWTPYEDIEKQDAKISECSSFFLTKEQSHPQMNEFTWKDVVNALSLANMILGLFSIFCSFCKKCSCASWMVLVSFLLDMAIGSATRHLNICSKSGIPFTYKGLPCPYASCVLASTSLLTKGNTFILSCMASLMILFMMDQSYYPHDEILESESWKKMVYLGAESPDSFSPSAVALTVILPVLGIFIVVGLYIIWKQRRSKERLLYEHAMEVENLLSDHAKEKGRLHKALMTVTLDPDTAHPKLILSEDRKCVKLGDTRQPVPDNPERFDFVVSVLGSEYFIAGCHYWEVSVADKTKWALGVCSESVSRKGKVTASPANGHWLLRQNQWNEYEALTSPQTSFRLKEPPRCVGIFLDYEAGVISFYDVTNQSHIFTFTHSFSGPLRPFFEPCLRDGGKNTAPLIICSELQKPEESTDPNTEEKGQANGEDYDSQQATPGILALWQPVERKGNPQEPILKRDHELGQNQPRREDSLGAGLTHGIKVLAICVHSQGSEMGSEKEQSPEQHLPEEGERGNKPWRVDDSKAIEF</sequence>
<keyword evidence="3" id="KW-1133">Transmembrane helix</keyword>
<feature type="region of interest" description="Disordered" evidence="2">
    <location>
        <begin position="649"/>
        <end position="686"/>
    </location>
</feature>
<feature type="transmembrane region" description="Helical" evidence="3">
    <location>
        <begin position="330"/>
        <end position="352"/>
    </location>
</feature>
<organism evidence="5 6">
    <name type="scientific">Ovis aries</name>
    <name type="common">Sheep</name>
    <dbReference type="NCBI Taxonomy" id="9940"/>
    <lineage>
        <taxon>Eukaryota</taxon>
        <taxon>Metazoa</taxon>
        <taxon>Chordata</taxon>
        <taxon>Craniata</taxon>
        <taxon>Vertebrata</taxon>
        <taxon>Euteleostomi</taxon>
        <taxon>Mammalia</taxon>
        <taxon>Eutheria</taxon>
        <taxon>Laurasiatheria</taxon>
        <taxon>Artiodactyla</taxon>
        <taxon>Ruminantia</taxon>
        <taxon>Pecora</taxon>
        <taxon>Bovidae</taxon>
        <taxon>Caprinae</taxon>
        <taxon>Ovis</taxon>
    </lineage>
</organism>
<dbReference type="Gene3D" id="2.60.120.920">
    <property type="match status" value="1"/>
</dbReference>
<dbReference type="InterPro" id="IPR043136">
    <property type="entry name" value="B30.2/SPRY_sf"/>
</dbReference>
<dbReference type="Pfam" id="PF10504">
    <property type="entry name" value="DUF2452"/>
    <property type="match status" value="1"/>
</dbReference>
<dbReference type="InterPro" id="IPR001870">
    <property type="entry name" value="B30.2/SPRY"/>
</dbReference>
<dbReference type="Pfam" id="PF13765">
    <property type="entry name" value="PRY"/>
    <property type="match status" value="1"/>
</dbReference>
<dbReference type="Pfam" id="PF00622">
    <property type="entry name" value="SPRY"/>
    <property type="match status" value="1"/>
</dbReference>
<feature type="domain" description="B30.2/SPRY" evidence="4">
    <location>
        <begin position="370"/>
        <end position="566"/>
    </location>
</feature>
<feature type="coiled-coil region" evidence="1">
    <location>
        <begin position="71"/>
        <end position="102"/>
    </location>
</feature>
<dbReference type="InterPro" id="IPR006574">
    <property type="entry name" value="PRY"/>
</dbReference>
<dbReference type="InterPro" id="IPR003879">
    <property type="entry name" value="Butyrophylin_SPRY"/>
</dbReference>
<name>A0A836D7S6_SHEEP</name>
<protein>
    <recommendedName>
        <fullName evidence="4">B30.2/SPRY domain-containing protein</fullName>
    </recommendedName>
</protein>
<dbReference type="InterPro" id="IPR019534">
    <property type="entry name" value="DUF2452"/>
</dbReference>
<feature type="region of interest" description="Disordered" evidence="2">
    <location>
        <begin position="606"/>
        <end position="631"/>
    </location>
</feature>
<accession>A0A836D7S6</accession>
<reference evidence="5 6" key="1">
    <citation type="submission" date="2020-12" db="EMBL/GenBank/DDBJ databases">
        <title>De novo assembly of Tibetan sheep genome.</title>
        <authorList>
            <person name="Li X."/>
        </authorList>
    </citation>
    <scope>NUCLEOTIDE SEQUENCE [LARGE SCALE GENOMIC DNA]</scope>
    <source>
        <tissue evidence="5">Heart</tissue>
    </source>
</reference>
<feature type="region of interest" description="Disordered" evidence="2">
    <location>
        <begin position="565"/>
        <end position="589"/>
    </location>
</feature>
<dbReference type="PANTHER" id="PTHR14553">
    <property type="entry name" value="UNCHARACTERIZED PROTEIN C1ORF50"/>
    <property type="match status" value="1"/>
</dbReference>
<dbReference type="PROSITE" id="PS50188">
    <property type="entry name" value="B302_SPRY"/>
    <property type="match status" value="1"/>
</dbReference>
<feature type="compositionally biased region" description="Basic and acidic residues" evidence="2">
    <location>
        <begin position="606"/>
        <end position="630"/>
    </location>
</feature>
<evidence type="ECO:0000259" key="4">
    <source>
        <dbReference type="PROSITE" id="PS50188"/>
    </source>
</evidence>
<dbReference type="EMBL" id="JAEMGP010000001">
    <property type="protein sequence ID" value="KAG5214640.1"/>
    <property type="molecule type" value="Genomic_DNA"/>
</dbReference>
<comment type="caution">
    <text evidence="5">The sequence shown here is derived from an EMBL/GenBank/DDBJ whole genome shotgun (WGS) entry which is preliminary data.</text>
</comment>
<dbReference type="SMART" id="SM00589">
    <property type="entry name" value="PRY"/>
    <property type="match status" value="1"/>
</dbReference>
<dbReference type="InterPro" id="IPR003877">
    <property type="entry name" value="SPRY_dom"/>
</dbReference>
<keyword evidence="1" id="KW-0175">Coiled coil</keyword>
<dbReference type="AlphaFoldDB" id="A0A836D7S6"/>
<evidence type="ECO:0000256" key="3">
    <source>
        <dbReference type="SAM" id="Phobius"/>
    </source>
</evidence>
<dbReference type="PRINTS" id="PR01407">
    <property type="entry name" value="BUTYPHLNCDUF"/>
</dbReference>
<dbReference type="SUPFAM" id="SSF49899">
    <property type="entry name" value="Concanavalin A-like lectins/glucanases"/>
    <property type="match status" value="1"/>
</dbReference>
<dbReference type="PANTHER" id="PTHR14553:SF1">
    <property type="entry name" value="SIMILAR TO CHROMOSOME 1 OPEN READING FRAME 50"/>
    <property type="match status" value="1"/>
</dbReference>
<evidence type="ECO:0000313" key="6">
    <source>
        <dbReference type="Proteomes" id="UP000664991"/>
    </source>
</evidence>
<keyword evidence="3" id="KW-0812">Transmembrane</keyword>
<feature type="compositionally biased region" description="Basic and acidic residues" evidence="2">
    <location>
        <begin position="654"/>
        <end position="686"/>
    </location>
</feature>
<evidence type="ECO:0000256" key="2">
    <source>
        <dbReference type="SAM" id="MobiDB-lite"/>
    </source>
</evidence>
<gene>
    <name evidence="5" type="ORF">JEQ12_000216</name>
</gene>